<accession>A0A5J6QP67</accession>
<dbReference type="InterPro" id="IPR039261">
    <property type="entry name" value="FNR_nucleotide-bd"/>
</dbReference>
<dbReference type="EMBL" id="CP043311">
    <property type="protein sequence ID" value="QEY63131.1"/>
    <property type="molecule type" value="Genomic_DNA"/>
</dbReference>
<evidence type="ECO:0000313" key="3">
    <source>
        <dbReference type="Proteomes" id="UP000327179"/>
    </source>
</evidence>
<proteinExistence type="predicted"/>
<dbReference type="InterPro" id="IPR050353">
    <property type="entry name" value="PyrK_electron_transfer"/>
</dbReference>
<dbReference type="SUPFAM" id="SSF52343">
    <property type="entry name" value="Ferredoxin reductase-like, C-terminal NADP-linked domain"/>
    <property type="match status" value="1"/>
</dbReference>
<protein>
    <submittedName>
        <fullName evidence="2">Oxidoreductase</fullName>
    </submittedName>
</protein>
<evidence type="ECO:0000313" key="2">
    <source>
        <dbReference type="EMBL" id="QEY63131.1"/>
    </source>
</evidence>
<dbReference type="Proteomes" id="UP000327179">
    <property type="component" value="Chromosome"/>
</dbReference>
<dbReference type="PANTHER" id="PTHR43513">
    <property type="entry name" value="DIHYDROOROTATE DEHYDROGENASE B (NAD(+)), ELECTRON TRANSFER SUBUNIT"/>
    <property type="match status" value="1"/>
</dbReference>
<name>A0A5J6QP67_9GAMM</name>
<sequence>MFEFSIENPLKWDLEVIPGQYFMLGVPGIGEAPFTYLEPPDSLGGFRALIRRRGLLTSTLFAQSPGTLLAYRGPCGGGWPLLFGQHRVLLIAADHGLIPLAPFMDEAQHYRLPRSLSLLHFTDAPRSRALEAAKHRWRAFSEVFEVPGGKRGDGDSLLLLDRILERARPQAVLCCASEVFTRRIAESCLAKGVRPEMIWLHVERAIPSPVHSDEIPYPGADCSCRNGPVHRYDRYRLYTQAEAQLTLVRPGWREET</sequence>
<evidence type="ECO:0000259" key="1">
    <source>
        <dbReference type="PROSITE" id="PS51384"/>
    </source>
</evidence>
<dbReference type="PROSITE" id="PS51384">
    <property type="entry name" value="FAD_FR"/>
    <property type="match status" value="1"/>
</dbReference>
<dbReference type="Gene3D" id="2.40.30.10">
    <property type="entry name" value="Translation factors"/>
    <property type="match status" value="1"/>
</dbReference>
<dbReference type="PANTHER" id="PTHR43513:SF3">
    <property type="entry name" value="DIHYDROOROTATE DEHYDROGENASE B (NAD(+)), ELECTRON TRANSFER SUBUNIT-RELATED"/>
    <property type="match status" value="1"/>
</dbReference>
<dbReference type="KEGG" id="plal:FXN65_14060"/>
<organism evidence="2 3">
    <name type="scientific">Metapseudomonas lalkuanensis</name>
    <dbReference type="NCBI Taxonomy" id="2604832"/>
    <lineage>
        <taxon>Bacteria</taxon>
        <taxon>Pseudomonadati</taxon>
        <taxon>Pseudomonadota</taxon>
        <taxon>Gammaproteobacteria</taxon>
        <taxon>Pseudomonadales</taxon>
        <taxon>Pseudomonadaceae</taxon>
        <taxon>Metapseudomonas</taxon>
    </lineage>
</organism>
<keyword evidence="3" id="KW-1185">Reference proteome</keyword>
<reference evidence="2 3" key="1">
    <citation type="submission" date="2019-08" db="EMBL/GenBank/DDBJ databases">
        <title>Whole-genome Sequencing of e-waste polymer degrading bacterium Pseudomonas sp. strain PE08.</title>
        <authorList>
            <person name="Kirdat K."/>
            <person name="Debbarma P."/>
            <person name="Narawade N."/>
            <person name="Suyal D."/>
            <person name="Thorat V."/>
            <person name="Shouche Y."/>
            <person name="Goel R."/>
            <person name="Yadav A."/>
        </authorList>
    </citation>
    <scope>NUCLEOTIDE SEQUENCE [LARGE SCALE GENOMIC DNA]</scope>
    <source>
        <strain evidence="2 3">PE08</strain>
    </source>
</reference>
<dbReference type="RefSeq" id="WP_151133781.1">
    <property type="nucleotide sequence ID" value="NZ_CP043311.1"/>
</dbReference>
<dbReference type="InterPro" id="IPR017938">
    <property type="entry name" value="Riboflavin_synthase-like_b-brl"/>
</dbReference>
<dbReference type="AlphaFoldDB" id="A0A5J6QP67"/>
<gene>
    <name evidence="2" type="ORF">FXN65_14060</name>
</gene>
<dbReference type="InterPro" id="IPR017927">
    <property type="entry name" value="FAD-bd_FR_type"/>
</dbReference>
<dbReference type="GO" id="GO:0016491">
    <property type="term" value="F:oxidoreductase activity"/>
    <property type="evidence" value="ECO:0007669"/>
    <property type="project" value="InterPro"/>
</dbReference>
<feature type="domain" description="FAD-binding FR-type" evidence="1">
    <location>
        <begin position="1"/>
        <end position="81"/>
    </location>
</feature>
<dbReference type="SUPFAM" id="SSF63380">
    <property type="entry name" value="Riboflavin synthase domain-like"/>
    <property type="match status" value="1"/>
</dbReference>